<dbReference type="OMA" id="GFYDPMR"/>
<evidence type="ECO:0000256" key="2">
    <source>
        <dbReference type="ARBA" id="ARBA00006375"/>
    </source>
</evidence>
<evidence type="ECO:0000313" key="13">
    <source>
        <dbReference type="Proteomes" id="UP000002630"/>
    </source>
</evidence>
<evidence type="ECO:0000256" key="1">
    <source>
        <dbReference type="ARBA" id="ARBA00004448"/>
    </source>
</evidence>
<organism evidence="12 13">
    <name type="scientific">Ectocarpus siliculosus</name>
    <name type="common">Brown alga</name>
    <name type="synonym">Conferva siliculosa</name>
    <dbReference type="NCBI Taxonomy" id="2880"/>
    <lineage>
        <taxon>Eukaryota</taxon>
        <taxon>Sar</taxon>
        <taxon>Stramenopiles</taxon>
        <taxon>Ochrophyta</taxon>
        <taxon>PX clade</taxon>
        <taxon>Phaeophyceae</taxon>
        <taxon>Ectocarpales</taxon>
        <taxon>Ectocarpaceae</taxon>
        <taxon>Ectocarpus</taxon>
    </lineage>
</organism>
<evidence type="ECO:0000313" key="12">
    <source>
        <dbReference type="EMBL" id="CBN75307.1"/>
    </source>
</evidence>
<dbReference type="AlphaFoldDB" id="D8LT33"/>
<protein>
    <recommendedName>
        <fullName evidence="14">Mitochondrial carrier protein</fullName>
    </recommendedName>
</protein>
<dbReference type="InterPro" id="IPR018108">
    <property type="entry name" value="MCP_transmembrane"/>
</dbReference>
<evidence type="ECO:0000256" key="6">
    <source>
        <dbReference type="ARBA" id="ARBA00022792"/>
    </source>
</evidence>
<dbReference type="Proteomes" id="UP000002630">
    <property type="component" value="Linkage Group LG06"/>
</dbReference>
<dbReference type="PANTHER" id="PTHR45928">
    <property type="entry name" value="RE38146P"/>
    <property type="match status" value="1"/>
</dbReference>
<keyword evidence="6" id="KW-0999">Mitochondrion inner membrane</keyword>
<evidence type="ECO:0000256" key="5">
    <source>
        <dbReference type="ARBA" id="ARBA00022737"/>
    </source>
</evidence>
<feature type="repeat" description="Solcar" evidence="10">
    <location>
        <begin position="55"/>
        <end position="157"/>
    </location>
</feature>
<dbReference type="InterPro" id="IPR023395">
    <property type="entry name" value="MCP_dom_sf"/>
</dbReference>
<evidence type="ECO:0000256" key="10">
    <source>
        <dbReference type="PROSITE-ProRule" id="PRU00282"/>
    </source>
</evidence>
<dbReference type="EMBL" id="FN649014">
    <property type="protein sequence ID" value="CBN75307.1"/>
    <property type="molecule type" value="Genomic_DNA"/>
</dbReference>
<dbReference type="eggNOG" id="KOG0755">
    <property type="taxonomic scope" value="Eukaryota"/>
</dbReference>
<evidence type="ECO:0000256" key="8">
    <source>
        <dbReference type="ARBA" id="ARBA00023128"/>
    </source>
</evidence>
<dbReference type="Gene3D" id="1.50.40.10">
    <property type="entry name" value="Mitochondrial carrier domain"/>
    <property type="match status" value="1"/>
</dbReference>
<accession>D8LT33</accession>
<evidence type="ECO:0000256" key="9">
    <source>
        <dbReference type="ARBA" id="ARBA00023136"/>
    </source>
</evidence>
<keyword evidence="9 10" id="KW-0472">Membrane</keyword>
<dbReference type="PROSITE" id="PS50920">
    <property type="entry name" value="SOLCAR"/>
    <property type="match status" value="3"/>
</dbReference>
<dbReference type="GO" id="GO:0005743">
    <property type="term" value="C:mitochondrial inner membrane"/>
    <property type="evidence" value="ECO:0007669"/>
    <property type="project" value="UniProtKB-SubCell"/>
</dbReference>
<keyword evidence="5" id="KW-0677">Repeat</keyword>
<evidence type="ECO:0000256" key="3">
    <source>
        <dbReference type="ARBA" id="ARBA00022448"/>
    </source>
</evidence>
<feature type="repeat" description="Solcar" evidence="10">
    <location>
        <begin position="259"/>
        <end position="320"/>
    </location>
</feature>
<keyword evidence="13" id="KW-1185">Reference proteome</keyword>
<dbReference type="OrthoDB" id="6703404at2759"/>
<gene>
    <name evidence="12" type="ORF">Esi_0078_0024</name>
</gene>
<dbReference type="InParanoid" id="D8LT33"/>
<comment type="subcellular location">
    <subcellularLocation>
        <location evidence="1">Mitochondrion inner membrane</location>
        <topology evidence="1">Multi-pass membrane protein</topology>
    </subcellularLocation>
</comment>
<dbReference type="InterPro" id="IPR051508">
    <property type="entry name" value="Mito_Carrier_Antiporter"/>
</dbReference>
<dbReference type="STRING" id="2880.D8LT33"/>
<keyword evidence="4 10" id="KW-0812">Transmembrane</keyword>
<keyword evidence="3 11" id="KW-0813">Transport</keyword>
<keyword evidence="7" id="KW-1133">Transmembrane helix</keyword>
<dbReference type="Pfam" id="PF00153">
    <property type="entry name" value="Mito_carr"/>
    <property type="match status" value="3"/>
</dbReference>
<dbReference type="SUPFAM" id="SSF103506">
    <property type="entry name" value="Mitochondrial carrier"/>
    <property type="match status" value="1"/>
</dbReference>
<evidence type="ECO:0000256" key="7">
    <source>
        <dbReference type="ARBA" id="ARBA00022989"/>
    </source>
</evidence>
<sequence length="320" mass="34063">MTTRRCKEGEQSQGGPVLILVQRQKQRRECSGFRMSAVGTEVAPRQESLPTKEPRHPVVDFLLAGSATSCASVLSNPMDVVKTRMQLQSELVLRKAGQSQQTTQVYRAPYKNALHAFYKICRDEGVRGIQAGLLPGLMYQILMNGTRLSLFAPVQKALGVDAENKGKIGFFFRNLAAGAACGAAGALIGSPVFLVKARLQSQSKAHSLRTAGGGEFRGLRGLTRGTSASVMRVMVGSATQLSVYSSCKAAVLGTGLFEDNVYAYLSSSLAAGLVVTTTMNPLDVVSTRLYAQGTGVAERYTGPLDCAVKTVSAEGFRGVS</sequence>
<evidence type="ECO:0008006" key="14">
    <source>
        <dbReference type="Google" id="ProtNLM"/>
    </source>
</evidence>
<dbReference type="PANTHER" id="PTHR45928:SF1">
    <property type="entry name" value="RE38146P"/>
    <property type="match status" value="1"/>
</dbReference>
<reference evidence="12 13" key="1">
    <citation type="journal article" date="2010" name="Nature">
        <title>The Ectocarpus genome and the independent evolution of multicellularity in brown algae.</title>
        <authorList>
            <person name="Cock J.M."/>
            <person name="Sterck L."/>
            <person name="Rouze P."/>
            <person name="Scornet D."/>
            <person name="Allen A.E."/>
            <person name="Amoutzias G."/>
            <person name="Anthouard V."/>
            <person name="Artiguenave F."/>
            <person name="Aury J.M."/>
            <person name="Badger J.H."/>
            <person name="Beszteri B."/>
            <person name="Billiau K."/>
            <person name="Bonnet E."/>
            <person name="Bothwell J.H."/>
            <person name="Bowler C."/>
            <person name="Boyen C."/>
            <person name="Brownlee C."/>
            <person name="Carrano C.J."/>
            <person name="Charrier B."/>
            <person name="Cho G.Y."/>
            <person name="Coelho S.M."/>
            <person name="Collen J."/>
            <person name="Corre E."/>
            <person name="Da Silva C."/>
            <person name="Delage L."/>
            <person name="Delaroque N."/>
            <person name="Dittami S.M."/>
            <person name="Doulbeau S."/>
            <person name="Elias M."/>
            <person name="Farnham G."/>
            <person name="Gachon C.M."/>
            <person name="Gschloessl B."/>
            <person name="Heesch S."/>
            <person name="Jabbari K."/>
            <person name="Jubin C."/>
            <person name="Kawai H."/>
            <person name="Kimura K."/>
            <person name="Kloareg B."/>
            <person name="Kupper F.C."/>
            <person name="Lang D."/>
            <person name="Le Bail A."/>
            <person name="Leblanc C."/>
            <person name="Lerouge P."/>
            <person name="Lohr M."/>
            <person name="Lopez P.J."/>
            <person name="Martens C."/>
            <person name="Maumus F."/>
            <person name="Michel G."/>
            <person name="Miranda-Saavedra D."/>
            <person name="Morales J."/>
            <person name="Moreau H."/>
            <person name="Motomura T."/>
            <person name="Nagasato C."/>
            <person name="Napoli C.A."/>
            <person name="Nelson D.R."/>
            <person name="Nyvall-Collen P."/>
            <person name="Peters A.F."/>
            <person name="Pommier C."/>
            <person name="Potin P."/>
            <person name="Poulain J."/>
            <person name="Quesneville H."/>
            <person name="Read B."/>
            <person name="Rensing S.A."/>
            <person name="Ritter A."/>
            <person name="Rousvoal S."/>
            <person name="Samanta M."/>
            <person name="Samson G."/>
            <person name="Schroeder D.C."/>
            <person name="Segurens B."/>
            <person name="Strittmatter M."/>
            <person name="Tonon T."/>
            <person name="Tregear J.W."/>
            <person name="Valentin K."/>
            <person name="von Dassow P."/>
            <person name="Yamagishi T."/>
            <person name="Van de Peer Y."/>
            <person name="Wincker P."/>
        </authorList>
    </citation>
    <scope>NUCLEOTIDE SEQUENCE [LARGE SCALE GENOMIC DNA]</scope>
    <source>
        <strain evidence="13">Ec32 / CCAP1310/4</strain>
    </source>
</reference>
<dbReference type="EMBL" id="FN649731">
    <property type="protein sequence ID" value="CBN75307.1"/>
    <property type="molecule type" value="Genomic_DNA"/>
</dbReference>
<keyword evidence="8" id="KW-0496">Mitochondrion</keyword>
<comment type="similarity">
    <text evidence="2 11">Belongs to the mitochondrial carrier (TC 2.A.29) family.</text>
</comment>
<evidence type="ECO:0000256" key="4">
    <source>
        <dbReference type="ARBA" id="ARBA00022692"/>
    </source>
</evidence>
<proteinExistence type="inferred from homology"/>
<name>D8LT33_ECTSI</name>
<feature type="repeat" description="Solcar" evidence="10">
    <location>
        <begin position="169"/>
        <end position="250"/>
    </location>
</feature>
<evidence type="ECO:0000256" key="11">
    <source>
        <dbReference type="RuleBase" id="RU000488"/>
    </source>
</evidence>